<dbReference type="PANTHER" id="PTHR10845">
    <property type="entry name" value="REGULATOR OF G PROTEIN SIGNALING"/>
    <property type="match status" value="1"/>
</dbReference>
<evidence type="ECO:0000256" key="1">
    <source>
        <dbReference type="SAM" id="MobiDB-lite"/>
    </source>
</evidence>
<dbReference type="SUPFAM" id="SSF48097">
    <property type="entry name" value="Regulator of G-protein signaling, RGS"/>
    <property type="match status" value="1"/>
</dbReference>
<protein>
    <recommendedName>
        <fullName evidence="2">RGS domain-containing protein</fullName>
    </recommendedName>
</protein>
<dbReference type="Gene3D" id="1.10.167.10">
    <property type="entry name" value="Regulator of G-protein Signalling 4, domain 2"/>
    <property type="match status" value="1"/>
</dbReference>
<dbReference type="SUPFAM" id="SSF55961">
    <property type="entry name" value="Bet v1-like"/>
    <property type="match status" value="1"/>
</dbReference>
<accession>A0AA88GPS4</accession>
<dbReference type="SMART" id="SM00315">
    <property type="entry name" value="RGS"/>
    <property type="match status" value="1"/>
</dbReference>
<dbReference type="PANTHER" id="PTHR10845:SF192">
    <property type="entry name" value="DOUBLE HIT, ISOFORM B"/>
    <property type="match status" value="1"/>
</dbReference>
<dbReference type="EMBL" id="PYSW02000015">
    <property type="protein sequence ID" value="KAG2386690.1"/>
    <property type="molecule type" value="Genomic_DNA"/>
</dbReference>
<dbReference type="InterPro" id="IPR044926">
    <property type="entry name" value="RGS_subdomain_2"/>
</dbReference>
<dbReference type="PROSITE" id="PS50132">
    <property type="entry name" value="RGS"/>
    <property type="match status" value="1"/>
</dbReference>
<dbReference type="GeneID" id="68094890"/>
<dbReference type="Pfam" id="PF00615">
    <property type="entry name" value="RGS"/>
    <property type="match status" value="1"/>
</dbReference>
<dbReference type="AlphaFoldDB" id="A0AA88GPS4"/>
<dbReference type="Proteomes" id="UP000816034">
    <property type="component" value="Unassembled WGS sequence"/>
</dbReference>
<dbReference type="RefSeq" id="XP_044550682.1">
    <property type="nucleotide sequence ID" value="XM_044691852.1"/>
</dbReference>
<comment type="caution">
    <text evidence="3">The sequence shown here is derived from an EMBL/GenBank/DDBJ whole genome shotgun (WGS) entry which is preliminary data.</text>
</comment>
<sequence>MVLLNTDSTSSSTSTVHFSLCPNHQQSAAHEQMIQQYSYKIEAVFDHKEARETFRKFLRKDCLNEEPFIFYEAVEQYNKTRLNKNRYELARDIIDKFILVGSSHELNLSMNDRKELLNRWKQITEANQHITNEDLLQCPPDLFSRIQDLLFIELKVDNFPRFIQSETFKKFLLRELKRTNEHILEKLGTRKTSSSCSSLGSTTLGVVAVKKRTSSEDVAAASSSSTSSLSALSDLQVSTTNASKASSTHRSSSLSASSESFSSSSSSIHVPHHEEEDTSHDSSSTTDEDHSEEVDLKISNFYDSSSDNLSVTSSFSSGEIASSKTMTATHSSSTSSSPQNNSQILPILDETNTCITEKDYQLALQLHQSYYSDTTNSNWKVVDEKIGMKTAISPKIYTFNYSMYQHHQQQQHHHSSKASAQHHKEISNNLKFFIAQSGIVPGTTREWIDLLYGEHVQKHFGELYKTRFQVDYYSMNPEKDIPFPTSFIYAEAPLPFPFTNRDFIYAKTIIPDQYDPSTGLYDRYVLIMKPSSHHDYPAKSNPIRASHHLVYVVEKYTKASVRYAAFETGDMAGKIPKTFSAQFCKGTARMMHRKVRKVCEKAYESAQKSVPVRDHDGGLATLKEYEQYLEKKRVERVLHSECF</sequence>
<feature type="domain" description="RGS" evidence="2">
    <location>
        <begin position="40"/>
        <end position="172"/>
    </location>
</feature>
<name>A0AA88GPS4_NAELO</name>
<dbReference type="Gene3D" id="3.30.530.20">
    <property type="match status" value="1"/>
</dbReference>
<organism evidence="3 4">
    <name type="scientific">Naegleria lovaniensis</name>
    <name type="common">Amoeba</name>
    <dbReference type="NCBI Taxonomy" id="51637"/>
    <lineage>
        <taxon>Eukaryota</taxon>
        <taxon>Discoba</taxon>
        <taxon>Heterolobosea</taxon>
        <taxon>Tetramitia</taxon>
        <taxon>Eutetramitia</taxon>
        <taxon>Vahlkampfiidae</taxon>
        <taxon>Naegleria</taxon>
    </lineage>
</organism>
<dbReference type="InterPro" id="IPR023393">
    <property type="entry name" value="START-like_dom_sf"/>
</dbReference>
<dbReference type="InterPro" id="IPR016137">
    <property type="entry name" value="RGS"/>
</dbReference>
<evidence type="ECO:0000259" key="2">
    <source>
        <dbReference type="PROSITE" id="PS50132"/>
    </source>
</evidence>
<keyword evidence="4" id="KW-1185">Reference proteome</keyword>
<reference evidence="3 4" key="1">
    <citation type="journal article" date="2018" name="BMC Genomics">
        <title>The genome of Naegleria lovaniensis, the basis for a comparative approach to unravel pathogenicity factors of the human pathogenic amoeba N. fowleri.</title>
        <authorList>
            <person name="Liechti N."/>
            <person name="Schurch N."/>
            <person name="Bruggmann R."/>
            <person name="Wittwer M."/>
        </authorList>
    </citation>
    <scope>NUCLEOTIDE SEQUENCE [LARGE SCALE GENOMIC DNA]</scope>
    <source>
        <strain evidence="3 4">ATCC 30569</strain>
    </source>
</reference>
<gene>
    <name evidence="3" type="ORF">C9374_002434</name>
</gene>
<proteinExistence type="predicted"/>
<dbReference type="InterPro" id="IPR036305">
    <property type="entry name" value="RGS_sf"/>
</dbReference>
<evidence type="ECO:0000313" key="4">
    <source>
        <dbReference type="Proteomes" id="UP000816034"/>
    </source>
</evidence>
<evidence type="ECO:0000313" key="3">
    <source>
        <dbReference type="EMBL" id="KAG2386690.1"/>
    </source>
</evidence>
<feature type="region of interest" description="Disordered" evidence="1">
    <location>
        <begin position="242"/>
        <end position="293"/>
    </location>
</feature>
<feature type="compositionally biased region" description="Low complexity" evidence="1">
    <location>
        <begin position="242"/>
        <end position="267"/>
    </location>
</feature>